<dbReference type="InterPro" id="IPR001242">
    <property type="entry name" value="Condensation_dom"/>
</dbReference>
<keyword evidence="6" id="KW-1185">Reference proteome</keyword>
<comment type="cofactor">
    <cofactor evidence="1">
        <name>pantetheine 4'-phosphate</name>
        <dbReference type="ChEBI" id="CHEBI:47942"/>
    </cofactor>
</comment>
<proteinExistence type="predicted"/>
<accession>A0A856MJ98</accession>
<gene>
    <name evidence="5" type="ORF">DP114_29320</name>
</gene>
<evidence type="ECO:0000256" key="3">
    <source>
        <dbReference type="ARBA" id="ARBA00022553"/>
    </source>
</evidence>
<evidence type="ECO:0000259" key="4">
    <source>
        <dbReference type="PROSITE" id="PS50075"/>
    </source>
</evidence>
<dbReference type="InterPro" id="IPR020806">
    <property type="entry name" value="PKS_PP-bd"/>
</dbReference>
<dbReference type="EMBL" id="CP030118">
    <property type="protein sequence ID" value="QDL11455.1"/>
    <property type="molecule type" value="Genomic_DNA"/>
</dbReference>
<feature type="domain" description="Carrier" evidence="4">
    <location>
        <begin position="1067"/>
        <end position="1142"/>
    </location>
</feature>
<evidence type="ECO:0000256" key="2">
    <source>
        <dbReference type="ARBA" id="ARBA00022450"/>
    </source>
</evidence>
<name>A0A856MJ98_9CYAN</name>
<keyword evidence="3" id="KW-0597">Phosphoprotein</keyword>
<dbReference type="GO" id="GO:0031177">
    <property type="term" value="F:phosphopantetheine binding"/>
    <property type="evidence" value="ECO:0007669"/>
    <property type="project" value="InterPro"/>
</dbReference>
<dbReference type="FunFam" id="3.30.559.30:FF:000001">
    <property type="entry name" value="Non-ribosomal peptide synthetase"/>
    <property type="match status" value="1"/>
</dbReference>
<dbReference type="InterPro" id="IPR009081">
    <property type="entry name" value="PP-bd_ACP"/>
</dbReference>
<dbReference type="Gene3D" id="1.10.1200.10">
    <property type="entry name" value="ACP-like"/>
    <property type="match status" value="2"/>
</dbReference>
<dbReference type="Proteomes" id="UP000503129">
    <property type="component" value="Chromosome"/>
</dbReference>
<dbReference type="GO" id="GO:0003824">
    <property type="term" value="F:catalytic activity"/>
    <property type="evidence" value="ECO:0007669"/>
    <property type="project" value="InterPro"/>
</dbReference>
<protein>
    <recommendedName>
        <fullName evidence="4">Carrier domain-containing protein</fullName>
    </recommendedName>
</protein>
<dbReference type="InterPro" id="IPR023213">
    <property type="entry name" value="CAT-like_dom_sf"/>
</dbReference>
<dbReference type="SUPFAM" id="SSF52777">
    <property type="entry name" value="CoA-dependent acyltransferases"/>
    <property type="match status" value="4"/>
</dbReference>
<evidence type="ECO:0000256" key="1">
    <source>
        <dbReference type="ARBA" id="ARBA00001957"/>
    </source>
</evidence>
<dbReference type="CDD" id="cd19531">
    <property type="entry name" value="LCL_NRPS-like"/>
    <property type="match status" value="2"/>
</dbReference>
<dbReference type="InterPro" id="IPR029058">
    <property type="entry name" value="AB_hydrolase_fold"/>
</dbReference>
<dbReference type="SUPFAM" id="SSF53474">
    <property type="entry name" value="alpha/beta-Hydrolases"/>
    <property type="match status" value="1"/>
</dbReference>
<dbReference type="KEGG" id="bsen:DP114_29320"/>
<dbReference type="Pfam" id="PF00668">
    <property type="entry name" value="Condensation"/>
    <property type="match status" value="2"/>
</dbReference>
<dbReference type="SMART" id="SM00823">
    <property type="entry name" value="PKS_PP"/>
    <property type="match status" value="2"/>
</dbReference>
<dbReference type="Gene3D" id="3.40.50.1820">
    <property type="entry name" value="alpha/beta hydrolase"/>
    <property type="match status" value="1"/>
</dbReference>
<dbReference type="Pfam" id="PF00550">
    <property type="entry name" value="PP-binding"/>
    <property type="match status" value="2"/>
</dbReference>
<dbReference type="PANTHER" id="PTHR45398">
    <property type="match status" value="1"/>
</dbReference>
<dbReference type="InterPro" id="IPR001031">
    <property type="entry name" value="Thioesterase"/>
</dbReference>
<sequence>MKDIKDFSDKTRLSPEQRELLAYLLQEEGIELEGTPTISKRENPEELPLSFAQQQLWFLDQLVPGTPTYNIPAAIRIQGKLNVAVLEESLNEIVQRHEVLRTKFFCVDDQPVQVIVPDMTLTLAKINLQKFPDTEREGEVMEIAVEEAQQPFDLTKDSLVRAKLLCLSTEEHVLLLTMHHAVSDGWSLGLLVRELAALYEAFSTGKPSPLPALPIQYGDFAVWQRHHLQGEVLKTQLDYWKQKLSNNLSVLDLPTDRPRPTKQTFRGTKQSFFIGKPLVEELKILSQQQEATLFITLLTAFKTLLYRYLEQDKILVGSPVANRNQIEIENLIGCFVNTVVFLSYFENHFTFTEVLWQVRDVVLNTFKNQNIPFEKLVESLSPERHLSHAPLFQTMFAFQNTPMPSLEFSGLKLSPIEIDNKTAKFDLTLNLEETPQGLKGWFEYSTDLFDQSTIVQMIENFQIILETVVINPQQQIDQIPLQRLPERKQECEELTIIESSTECISEKTYIEPHTQTQKELAEIWRQVLEVESISINDNFFKLGGYSLRATQVVYRICKTFEIDMPLTSLFEEPTILGLASNIEKLRQSKQGGQNSHKVETVSRDQPLSLSFSQASLWFLAQLQPDSSAYNISAAVHIQGSLDIATLEKSFHEIVRRHEVLRTSFRIINGQPVQVISPNLILPISVVELQHLPNQHLSAEVQRLANQEAQQPFDLCNAPLLRTTLVSLGTQEYVLLVTMHHIISDGWSMAILIQELSELYRTFAMGLPSSLPTLPIQYADFANWQQQWLQGEVLETHMSYWKQQLAGIPKLLDIPTDYPRPDVQSFRGAKQRLALSVPLSDALKNLSQQEGVTLFMTLLAAVETLFYRYSSQEDIVVGSPVANRNQVEIEQLIGFFVNTLVLRTNMSGNPSFRELLARVRQMSLSAYEHQDLPFEKLVEELQPERNLSYNPLFQAMFSLNVPTPTFDLPALTVSSLEIEDKTAKFDLTLNLEDTAQGLKGWFEYSTDLFDQSTIVQMIENFQTILETVVINPQQQIDQIPLQNLPERKVDNRTLATTKITADDVPYVPPRDTIELLLAQIWSELLNKNPVGVRDNFFELGGYSLLTVLLISQIQQKFNTLLPLETLFQAPTIEHLAKLIRAASQTLPFSALVPIQPQGSRPPLFCIHPGGGNILCYRELASCLGINQPLYGLQSIALNPECQPHTQIEQMAAHYLEQIQTIQPKGPYLLCGWSLGGVIAFEMAKQCYSQKQSIGLLVVIDAYPPHTITHEPIDDASILVEHFADNLPLSIEDLRRMELDEQLIFVTQQARQQNLVSLDFDVNIAQHLLNVYKLNDEAMKAYVPQYYPGSMVLIRARESNPSLASEWDALVERVEHYEISANHQNILNLDNAKVVAEKLSALLQSMVN</sequence>
<dbReference type="PROSITE" id="PS50075">
    <property type="entry name" value="CARRIER"/>
    <property type="match status" value="2"/>
</dbReference>
<dbReference type="InterPro" id="IPR036736">
    <property type="entry name" value="ACP-like_sf"/>
</dbReference>
<evidence type="ECO:0000313" key="6">
    <source>
        <dbReference type="Proteomes" id="UP000503129"/>
    </source>
</evidence>
<keyword evidence="2" id="KW-0596">Phosphopantetheine</keyword>
<dbReference type="Gene3D" id="3.30.559.10">
    <property type="entry name" value="Chloramphenicol acetyltransferase-like domain"/>
    <property type="match status" value="2"/>
</dbReference>
<dbReference type="SUPFAM" id="SSF47336">
    <property type="entry name" value="ACP-like"/>
    <property type="match status" value="2"/>
</dbReference>
<dbReference type="GO" id="GO:0008610">
    <property type="term" value="P:lipid biosynthetic process"/>
    <property type="evidence" value="ECO:0007669"/>
    <property type="project" value="UniProtKB-ARBA"/>
</dbReference>
<dbReference type="Gene3D" id="3.30.559.30">
    <property type="entry name" value="Nonribosomal peptide synthetase, condensation domain"/>
    <property type="match status" value="2"/>
</dbReference>
<organism evidence="5 6">
    <name type="scientific">Brasilonema sennae CENA114</name>
    <dbReference type="NCBI Taxonomy" id="415709"/>
    <lineage>
        <taxon>Bacteria</taxon>
        <taxon>Bacillati</taxon>
        <taxon>Cyanobacteriota</taxon>
        <taxon>Cyanophyceae</taxon>
        <taxon>Nostocales</taxon>
        <taxon>Scytonemataceae</taxon>
        <taxon>Brasilonema</taxon>
        <taxon>Bromeliae group (in: Brasilonema)</taxon>
    </lineage>
</organism>
<dbReference type="FunFam" id="3.30.559.10:FF:000012">
    <property type="entry name" value="Non-ribosomal peptide synthetase"/>
    <property type="match status" value="2"/>
</dbReference>
<dbReference type="Pfam" id="PF00975">
    <property type="entry name" value="Thioesterase"/>
    <property type="match status" value="1"/>
</dbReference>
<reference evidence="5 6" key="1">
    <citation type="submission" date="2018-06" db="EMBL/GenBank/DDBJ databases">
        <title>Comparative genomics of Brasilonema spp. strains.</title>
        <authorList>
            <person name="Alvarenga D.O."/>
            <person name="Fiore M.F."/>
            <person name="Varani A.M."/>
        </authorList>
    </citation>
    <scope>NUCLEOTIDE SEQUENCE [LARGE SCALE GENOMIC DNA]</scope>
    <source>
        <strain evidence="5 6">CENA114</strain>
    </source>
</reference>
<feature type="domain" description="Carrier" evidence="4">
    <location>
        <begin position="511"/>
        <end position="586"/>
    </location>
</feature>
<dbReference type="PANTHER" id="PTHR45398:SF1">
    <property type="entry name" value="ENZYME, PUTATIVE (JCVI)-RELATED"/>
    <property type="match status" value="1"/>
</dbReference>
<dbReference type="FunFam" id="1.10.1200.10:FF:000005">
    <property type="entry name" value="Nonribosomal peptide synthetase 1"/>
    <property type="match status" value="2"/>
</dbReference>
<dbReference type="RefSeq" id="WP_169265648.1">
    <property type="nucleotide sequence ID" value="NZ_CAWOXK010000001.1"/>
</dbReference>
<evidence type="ECO:0000313" key="5">
    <source>
        <dbReference type="EMBL" id="QDL11455.1"/>
    </source>
</evidence>